<comment type="caution">
    <text evidence="1">The sequence shown here is derived from an EMBL/GenBank/DDBJ whole genome shotgun (WGS) entry which is preliminary data.</text>
</comment>
<proteinExistence type="predicted"/>
<sequence length="149" mass="17819">MCSLFFAAFVKKSRKARQSYVITIEICSLIKRNYKTATKQRFKNQLSKQNLPSTNRRSWHTVRQTDDISLKKNKSNSKKNKIKNSLFEFKMYYYYHHHQCCANGQKNYKATKTTFNFSTKTKTKCIYGITVLQYELMYLIIFYKHSSDK</sequence>
<keyword evidence="2" id="KW-1185">Reference proteome</keyword>
<name>A0A0V1HUF1_9BILA</name>
<organism evidence="1 2">
    <name type="scientific">Trichinella zimbabwensis</name>
    <dbReference type="NCBI Taxonomy" id="268475"/>
    <lineage>
        <taxon>Eukaryota</taxon>
        <taxon>Metazoa</taxon>
        <taxon>Ecdysozoa</taxon>
        <taxon>Nematoda</taxon>
        <taxon>Enoplea</taxon>
        <taxon>Dorylaimia</taxon>
        <taxon>Trichinellida</taxon>
        <taxon>Trichinellidae</taxon>
        <taxon>Trichinella</taxon>
    </lineage>
</organism>
<dbReference type="EMBL" id="JYDP01000027">
    <property type="protein sequence ID" value="KRZ14065.1"/>
    <property type="molecule type" value="Genomic_DNA"/>
</dbReference>
<reference evidence="1 2" key="1">
    <citation type="submission" date="2015-01" db="EMBL/GenBank/DDBJ databases">
        <title>Evolution of Trichinella species and genotypes.</title>
        <authorList>
            <person name="Korhonen P.K."/>
            <person name="Edoardo P."/>
            <person name="Giuseppe L.R."/>
            <person name="Gasser R.B."/>
        </authorList>
    </citation>
    <scope>NUCLEOTIDE SEQUENCE [LARGE SCALE GENOMIC DNA]</scope>
    <source>
        <strain evidence="1">ISS1029</strain>
    </source>
</reference>
<dbReference type="Proteomes" id="UP000055024">
    <property type="component" value="Unassembled WGS sequence"/>
</dbReference>
<gene>
    <name evidence="1" type="ORF">T11_10482</name>
</gene>
<protein>
    <submittedName>
        <fullName evidence="1">Uncharacterized protein</fullName>
    </submittedName>
</protein>
<evidence type="ECO:0000313" key="1">
    <source>
        <dbReference type="EMBL" id="KRZ14065.1"/>
    </source>
</evidence>
<accession>A0A0V1HUF1</accession>
<evidence type="ECO:0000313" key="2">
    <source>
        <dbReference type="Proteomes" id="UP000055024"/>
    </source>
</evidence>
<dbReference type="AlphaFoldDB" id="A0A0V1HUF1"/>